<proteinExistence type="predicted"/>
<protein>
    <submittedName>
        <fullName evidence="1">Uncharacterized protein</fullName>
    </submittedName>
</protein>
<dbReference type="EMBL" id="CABVMM010000002">
    <property type="protein sequence ID" value="VVU99273.1"/>
    <property type="molecule type" value="Genomic_DNA"/>
</dbReference>
<keyword evidence="2" id="KW-1185">Reference proteome</keyword>
<comment type="caution">
    <text evidence="1">The sequence shown here is derived from an EMBL/GenBank/DDBJ whole genome shotgun (WGS) entry which is preliminary data.</text>
</comment>
<reference evidence="1" key="1">
    <citation type="submission" date="2019-09" db="EMBL/GenBank/DDBJ databases">
        <authorList>
            <person name="Rodrigo-Torres L."/>
            <person name="Arahal R. D."/>
            <person name="Lucena T."/>
        </authorList>
    </citation>
    <scope>NUCLEOTIDE SEQUENCE</scope>
    <source>
        <strain evidence="1">ISS653</strain>
    </source>
</reference>
<name>A0AC61Y4P1_9FLAO</name>
<evidence type="ECO:0000313" key="2">
    <source>
        <dbReference type="Proteomes" id="UP000356253"/>
    </source>
</evidence>
<dbReference type="Proteomes" id="UP000356253">
    <property type="component" value="Unassembled WGS sequence"/>
</dbReference>
<organism evidence="1 2">
    <name type="scientific">Mesonia oceanica</name>
    <dbReference type="NCBI Taxonomy" id="2687242"/>
    <lineage>
        <taxon>Bacteria</taxon>
        <taxon>Pseudomonadati</taxon>
        <taxon>Bacteroidota</taxon>
        <taxon>Flavobacteriia</taxon>
        <taxon>Flavobacteriales</taxon>
        <taxon>Flavobacteriaceae</taxon>
        <taxon>Mesonia</taxon>
    </lineage>
</organism>
<sequence length="282" mass="32445">MNFLLAFLIISLTSFSNKQVQEEQVEIMFVGFDHLSQMDNGAESSNIFSKKKQKEIQQLTKKLEAFQPDMLMVELEPQEQKSIDSLFNLYKTGQQSLQDFENGAGETMQIGFRMAKDLQLPGVVGVNYYDSTSQSLLKEGKNIEIFQEALKKLQQTARPLKQKVQTNELSIYDYIKTMNQPEFIDLTHHLIFNLPAYIQQGKFSEKGNYNKEIPINNEYIGAEYISLFYNRNLKIYSNILNKQLETGNKKLLVIIGQAHVGVLQDLVEENPTYKITSVVDYL</sequence>
<evidence type="ECO:0000313" key="1">
    <source>
        <dbReference type="EMBL" id="VVU99273.1"/>
    </source>
</evidence>
<gene>
    <name evidence="1" type="ORF">FVB9532_00525</name>
</gene>
<accession>A0AC61Y4P1</accession>